<gene>
    <name evidence="2" type="ORF">MHA02_08350</name>
</gene>
<dbReference type="AlphaFoldDB" id="A0A512IL54"/>
<comment type="caution">
    <text evidence="2">The sequence shown here is derived from an EMBL/GenBank/DDBJ whole genome shotgun (WGS) entry which is preliminary data.</text>
</comment>
<dbReference type="OrthoDB" id="2373347at2"/>
<feature type="domain" description="Metallo-beta-lactamase" evidence="1">
    <location>
        <begin position="148"/>
        <end position="205"/>
    </location>
</feature>
<evidence type="ECO:0000313" key="2">
    <source>
        <dbReference type="EMBL" id="GEO98447.1"/>
    </source>
</evidence>
<reference evidence="2 3" key="1">
    <citation type="submission" date="2019-07" db="EMBL/GenBank/DDBJ databases">
        <title>Whole genome shotgun sequence of Methylobacterium haplocladii NBRC 107714.</title>
        <authorList>
            <person name="Hosoyama A."/>
            <person name="Uohara A."/>
            <person name="Ohji S."/>
            <person name="Ichikawa N."/>
        </authorList>
    </citation>
    <scope>NUCLEOTIDE SEQUENCE [LARGE SCALE GENOMIC DNA]</scope>
    <source>
        <strain evidence="2 3">NBRC 107714</strain>
    </source>
</reference>
<dbReference type="PANTHER" id="PTHR36839">
    <property type="entry name" value="METALLO-BETA-LACTAMASE FAMILY PROTEIN (AFU_ORTHOLOGUE AFUA_5G12770)"/>
    <property type="match status" value="1"/>
</dbReference>
<dbReference type="Proteomes" id="UP000321258">
    <property type="component" value="Unassembled WGS sequence"/>
</dbReference>
<dbReference type="Gene3D" id="3.60.15.10">
    <property type="entry name" value="Ribonuclease Z/Hydroxyacylglutathione hydrolase-like"/>
    <property type="match status" value="1"/>
</dbReference>
<dbReference type="RefSeq" id="WP_147076811.1">
    <property type="nucleotide sequence ID" value="NZ_BJZT01000006.1"/>
</dbReference>
<dbReference type="EMBL" id="BJZT01000006">
    <property type="protein sequence ID" value="GEO98447.1"/>
    <property type="molecule type" value="Genomic_DNA"/>
</dbReference>
<evidence type="ECO:0000313" key="3">
    <source>
        <dbReference type="Proteomes" id="UP000321258"/>
    </source>
</evidence>
<evidence type="ECO:0000259" key="1">
    <source>
        <dbReference type="Pfam" id="PF00753"/>
    </source>
</evidence>
<name>A0A512IL54_9HYPH</name>
<organism evidence="2 3">
    <name type="scientific">Methylobacterium haplocladii</name>
    <dbReference type="NCBI Taxonomy" id="1176176"/>
    <lineage>
        <taxon>Bacteria</taxon>
        <taxon>Pseudomonadati</taxon>
        <taxon>Pseudomonadota</taxon>
        <taxon>Alphaproteobacteria</taxon>
        <taxon>Hyphomicrobiales</taxon>
        <taxon>Methylobacteriaceae</taxon>
        <taxon>Methylobacterium</taxon>
    </lineage>
</organism>
<sequence>MPGYLPFAGALKLPGFTCDNCGFWQRHFETPLQCPMCLDARHVVPQTGWRFLSEREAQAAFPCHWEELEPGVWRFWNDPVTGIGPSAYLVQTDHGNMGFEGCPVFSTAALDKIAALGGMQVLSSSHPHAYGALPQLQDRFDPELCLPAADFTWSAALQVSWPYDDFLEPLPGLELHRTAGHFDGHAVLFDRKRKICFCGDAFKFELDPENFRRALTISAHKAFVRGVPLTPNELRRYRDVFERLDFTQTWTPFEPAANCGRPEVLALLDSLLSGRSHAAPVPMETLKV</sequence>
<dbReference type="InterPro" id="IPR036866">
    <property type="entry name" value="RibonucZ/Hydroxyglut_hydro"/>
</dbReference>
<dbReference type="PANTHER" id="PTHR36839:SF1">
    <property type="entry name" value="METALLO-BETA-LACTAMASE FAMILY PROTEIN (AFU_ORTHOLOGUE AFUA_5G12770)"/>
    <property type="match status" value="1"/>
</dbReference>
<keyword evidence="3" id="KW-1185">Reference proteome</keyword>
<dbReference type="InterPro" id="IPR001279">
    <property type="entry name" value="Metallo-B-lactamas"/>
</dbReference>
<accession>A0A512IL54</accession>
<proteinExistence type="predicted"/>
<dbReference type="SUPFAM" id="SSF56281">
    <property type="entry name" value="Metallo-hydrolase/oxidoreductase"/>
    <property type="match status" value="1"/>
</dbReference>
<dbReference type="Pfam" id="PF00753">
    <property type="entry name" value="Lactamase_B"/>
    <property type="match status" value="1"/>
</dbReference>
<protein>
    <recommendedName>
        <fullName evidence="1">Metallo-beta-lactamase domain-containing protein</fullName>
    </recommendedName>
</protein>